<comment type="caution">
    <text evidence="1">The sequence shown here is derived from an EMBL/GenBank/DDBJ whole genome shotgun (WGS) entry which is preliminary data.</text>
</comment>
<dbReference type="Proteomes" id="UP000324222">
    <property type="component" value="Unassembled WGS sequence"/>
</dbReference>
<keyword evidence="2" id="KW-1185">Reference proteome</keyword>
<evidence type="ECO:0000313" key="2">
    <source>
        <dbReference type="Proteomes" id="UP000324222"/>
    </source>
</evidence>
<accession>A0A5B7DHN6</accession>
<name>A0A5B7DHN6_PORTR</name>
<proteinExistence type="predicted"/>
<organism evidence="1 2">
    <name type="scientific">Portunus trituberculatus</name>
    <name type="common">Swimming crab</name>
    <name type="synonym">Neptunus trituberculatus</name>
    <dbReference type="NCBI Taxonomy" id="210409"/>
    <lineage>
        <taxon>Eukaryota</taxon>
        <taxon>Metazoa</taxon>
        <taxon>Ecdysozoa</taxon>
        <taxon>Arthropoda</taxon>
        <taxon>Crustacea</taxon>
        <taxon>Multicrustacea</taxon>
        <taxon>Malacostraca</taxon>
        <taxon>Eumalacostraca</taxon>
        <taxon>Eucarida</taxon>
        <taxon>Decapoda</taxon>
        <taxon>Pleocyemata</taxon>
        <taxon>Brachyura</taxon>
        <taxon>Eubrachyura</taxon>
        <taxon>Portunoidea</taxon>
        <taxon>Portunidae</taxon>
        <taxon>Portuninae</taxon>
        <taxon>Portunus</taxon>
    </lineage>
</organism>
<evidence type="ECO:0000313" key="1">
    <source>
        <dbReference type="EMBL" id="MPC21021.1"/>
    </source>
</evidence>
<sequence length="82" mass="9438">MVTEKIRKSPHSTGFQLGHKTKEVKQPYFEVSTQPKEHKPQCSILTNEKASPCSIREEMFMLLTSIGDALKLKCRQFPRFNA</sequence>
<dbReference type="AlphaFoldDB" id="A0A5B7DHN6"/>
<reference evidence="1 2" key="1">
    <citation type="submission" date="2019-05" db="EMBL/GenBank/DDBJ databases">
        <title>Another draft genome of Portunus trituberculatus and its Hox gene families provides insights of decapod evolution.</title>
        <authorList>
            <person name="Jeong J.-H."/>
            <person name="Song I."/>
            <person name="Kim S."/>
            <person name="Choi T."/>
            <person name="Kim D."/>
            <person name="Ryu S."/>
            <person name="Kim W."/>
        </authorList>
    </citation>
    <scope>NUCLEOTIDE SEQUENCE [LARGE SCALE GENOMIC DNA]</scope>
    <source>
        <tissue evidence="1">Muscle</tissue>
    </source>
</reference>
<dbReference type="EMBL" id="VSRR010000935">
    <property type="protein sequence ID" value="MPC21021.1"/>
    <property type="molecule type" value="Genomic_DNA"/>
</dbReference>
<gene>
    <name evidence="1" type="ORF">E2C01_013994</name>
</gene>
<protein>
    <submittedName>
        <fullName evidence="1">Uncharacterized protein</fullName>
    </submittedName>
</protein>